<evidence type="ECO:0000313" key="1">
    <source>
        <dbReference type="EMBL" id="BBD20113.1"/>
    </source>
</evidence>
<name>A0A2Z6BEG5_PENJP</name>
<sequence length="798" mass="91839">MANNLNGLFIEKGMCIVNIDSITQRLQNIKPGTKEAEIVERESINFLSTIASLCHGEETMKMFPYFETLGKTLVEIFKNHEIMSITHKTSNDRRDNLDHDDDDDNVNSVTGDSTHFLQDMSLDVIKSFLSSTTEVDSLIRSTVKVLGGYNPFKLKENLYIIKCNRDKGVSCICTRFTEELASSADNPVFVLSRVLQLFCHDIVDDDDSEKRLANGVIKVPMKYILLNLIDTYSGVASYRNIDSFVPAEIHSQNTEWTNLIRTKVMKIPLDYRCFIMLIYCALLFFPNCKSYQTFKLVNLYMEIILLKMCHHTAETLSCASINSTSEKDGGNFLNYINSYTATNIISSTVRTEKAILDVYQKENLKEIIKVLTNNNHIAGDMNNERVTRKILAEMKHIFTASNYLKPPSRYADSRVVHQHKSHVRNVRSVELFKIIGEISIEKSNNVRVLFNNNIINRYSKGNNIKVNHFHLLSMLPRANNLSSDYNSQCCIENYFDDRQKFSFGNFAGWWLGIIDGTIEENGKKLNSKDNNDNNIMRRILSDTIREVYKNRLVSSKLLAFSHLPDHKTIENNGCGMLDITGNRIEAQESQRQCLFSSILIPDIIGANCSILAPMQIELALTRPTGWLQFVTKIMYFIERFNIDCYKEVLKFIVESKNNDCHDSKSQFIKNLPQIFKDGVISDENSKHITAIIQEAFNNIKYQYVEGSTMCSQIPDYRLGEKRLALFDKIYDILRDIIIVNNHNPQTYLKHSHLLLNIYSEIDSFLINILKAKEHTTYTYSNKRPKINEKDDVEYMDTF</sequence>
<proteinExistence type="predicted"/>
<reference evidence="1" key="1">
    <citation type="submission" date="2008-09" db="EMBL/GenBank/DDBJ databases">
        <title>Highly repeated large DNA fragments in the genome of kuruma shrimp, Marsupenaeus japonicus.</title>
        <authorList>
            <person name="Koyama T."/>
            <person name="Asakawa S."/>
            <person name="Katagiri T."/>
            <person name="Shimizu A."/>
            <person name="Shimizu N."/>
            <person name="Fagutao F.F."/>
            <person name="Rapeepat M."/>
            <person name="Santos M.D."/>
            <person name="Kondo H."/>
            <person name="Hirono I."/>
            <person name="Aoki T."/>
        </authorList>
    </citation>
    <scope>NUCLEOTIDE SEQUENCE</scope>
</reference>
<dbReference type="EMBL" id="AP010878">
    <property type="protein sequence ID" value="BBD20113.1"/>
    <property type="molecule type" value="Genomic_DNA"/>
</dbReference>
<protein>
    <submittedName>
        <fullName evidence="1">Wsv332-like protein</fullName>
    </submittedName>
</protein>
<organism evidence="1">
    <name type="scientific">Penaeus japonicus</name>
    <name type="common">Kuruma prawn</name>
    <name type="synonym">Marsupenaeus japonicus</name>
    <dbReference type="NCBI Taxonomy" id="27405"/>
    <lineage>
        <taxon>Eukaryota</taxon>
        <taxon>Metazoa</taxon>
        <taxon>Ecdysozoa</taxon>
        <taxon>Arthropoda</taxon>
        <taxon>Crustacea</taxon>
        <taxon>Multicrustacea</taxon>
        <taxon>Malacostraca</taxon>
        <taxon>Eumalacostraca</taxon>
        <taxon>Eucarida</taxon>
        <taxon>Decapoda</taxon>
        <taxon>Dendrobranchiata</taxon>
        <taxon>Penaeoidea</taxon>
        <taxon>Penaeidae</taxon>
        <taxon>Penaeus</taxon>
    </lineage>
</organism>
<dbReference type="AlphaFoldDB" id="A0A2Z6BEG5"/>
<accession>A0A2Z6BEG5</accession>